<reference evidence="2" key="1">
    <citation type="journal article" date="2023" name="Mol. Phylogenet. Evol.">
        <title>Genome-scale phylogeny and comparative genomics of the fungal order Sordariales.</title>
        <authorList>
            <person name="Hensen N."/>
            <person name="Bonometti L."/>
            <person name="Westerberg I."/>
            <person name="Brannstrom I.O."/>
            <person name="Guillou S."/>
            <person name="Cros-Aarteil S."/>
            <person name="Calhoun S."/>
            <person name="Haridas S."/>
            <person name="Kuo A."/>
            <person name="Mondo S."/>
            <person name="Pangilinan J."/>
            <person name="Riley R."/>
            <person name="LaButti K."/>
            <person name="Andreopoulos B."/>
            <person name="Lipzen A."/>
            <person name="Chen C."/>
            <person name="Yan M."/>
            <person name="Daum C."/>
            <person name="Ng V."/>
            <person name="Clum A."/>
            <person name="Steindorff A."/>
            <person name="Ohm R.A."/>
            <person name="Martin F."/>
            <person name="Silar P."/>
            <person name="Natvig D.O."/>
            <person name="Lalanne C."/>
            <person name="Gautier V."/>
            <person name="Ament-Velasquez S.L."/>
            <person name="Kruys A."/>
            <person name="Hutchinson M.I."/>
            <person name="Powell A.J."/>
            <person name="Barry K."/>
            <person name="Miller A.N."/>
            <person name="Grigoriev I.V."/>
            <person name="Debuchy R."/>
            <person name="Gladieux P."/>
            <person name="Hiltunen Thoren M."/>
            <person name="Johannesson H."/>
        </authorList>
    </citation>
    <scope>NUCLEOTIDE SEQUENCE</scope>
    <source>
        <strain evidence="2">CBS 958.72</strain>
    </source>
</reference>
<feature type="compositionally biased region" description="Polar residues" evidence="1">
    <location>
        <begin position="82"/>
        <end position="102"/>
    </location>
</feature>
<accession>A0AAE0NLK7</accession>
<dbReference type="PANTHER" id="PTHR38702">
    <property type="entry name" value="CALPONIN-HOMOLOGY (CH) DOMAIN-CONTAINING PROTEIN"/>
    <property type="match status" value="1"/>
</dbReference>
<comment type="caution">
    <text evidence="2">The sequence shown here is derived from an EMBL/GenBank/DDBJ whole genome shotgun (WGS) entry which is preliminary data.</text>
</comment>
<feature type="compositionally biased region" description="Low complexity" evidence="1">
    <location>
        <begin position="38"/>
        <end position="52"/>
    </location>
</feature>
<feature type="region of interest" description="Disordered" evidence="1">
    <location>
        <begin position="290"/>
        <end position="317"/>
    </location>
</feature>
<dbReference type="PANTHER" id="PTHR38702:SF1">
    <property type="entry name" value="CALPONIN-HOMOLOGY (CH) DOMAIN-CONTAINING PROTEIN"/>
    <property type="match status" value="1"/>
</dbReference>
<dbReference type="EMBL" id="JAULSN010000001">
    <property type="protein sequence ID" value="KAK3383763.1"/>
    <property type="molecule type" value="Genomic_DNA"/>
</dbReference>
<proteinExistence type="predicted"/>
<feature type="compositionally biased region" description="Polar residues" evidence="1">
    <location>
        <begin position="298"/>
        <end position="312"/>
    </location>
</feature>
<evidence type="ECO:0000313" key="3">
    <source>
        <dbReference type="Proteomes" id="UP001287356"/>
    </source>
</evidence>
<feature type="region of interest" description="Disordered" evidence="1">
    <location>
        <begin position="227"/>
        <end position="271"/>
    </location>
</feature>
<dbReference type="AlphaFoldDB" id="A0AAE0NLK7"/>
<sequence>MAAVAPDEPPVVRCDSPPPDTAPMRALGVSSDMSRCLSTASSVSHASATTDASHMRDSLGSDFSAFSRQSSGSYQSSRLSDMSSSGHVLRSRVSTSSLDTVNSRSGGGASKRRGYMRPQGTDFAASARSRESVLSLGSITHLQYYFARTGLLDGKGGQLARKRQLKGQTLDLSALDTSSFLTAKPSGSDHDSSYASMGSSPDLAAHTGFGGVSLGGGGIVESPIEEHHHDQQDEEYFSDDFDEPDPHMLPPTASTYNYREKPLPRPPSVGELKSDLADALETAVKALNEARETKAPSPEQTSPSNSPKASSGTGPGWHEIQGMHILDVMTLAIRAAKIYYTSHDRPDRLDSIKSEKQIRGELLSVMDVLKRMATRGFVGGMRSDEFRIMDTWIAGLRAMLATEDAIEAAEAAERASWTWLRPDGWEGHEFAREEAFMRSMLEGSADPVDNMSPLPKWTPIDRALPLTEQLLPTSFLASLQNGLRLVQLHNCAVRKSRRRFGAIPTFHTDTQKPYRAADNLRYWVKAAELRWEVLLKIDALGLQYNNSPALWVELEDAVLHWCRKVREEIASELQG</sequence>
<feature type="region of interest" description="Disordered" evidence="1">
    <location>
        <begin position="1"/>
        <end position="117"/>
    </location>
</feature>
<feature type="compositionally biased region" description="Low complexity" evidence="1">
    <location>
        <begin position="60"/>
        <end position="81"/>
    </location>
</feature>
<reference evidence="2" key="2">
    <citation type="submission" date="2023-06" db="EMBL/GenBank/DDBJ databases">
        <authorList>
            <consortium name="Lawrence Berkeley National Laboratory"/>
            <person name="Haridas S."/>
            <person name="Hensen N."/>
            <person name="Bonometti L."/>
            <person name="Westerberg I."/>
            <person name="Brannstrom I.O."/>
            <person name="Guillou S."/>
            <person name="Cros-Aarteil S."/>
            <person name="Calhoun S."/>
            <person name="Kuo A."/>
            <person name="Mondo S."/>
            <person name="Pangilinan J."/>
            <person name="Riley R."/>
            <person name="Labutti K."/>
            <person name="Andreopoulos B."/>
            <person name="Lipzen A."/>
            <person name="Chen C."/>
            <person name="Yanf M."/>
            <person name="Daum C."/>
            <person name="Ng V."/>
            <person name="Clum A."/>
            <person name="Steindorff A."/>
            <person name="Ohm R."/>
            <person name="Martin F."/>
            <person name="Silar P."/>
            <person name="Natvig D."/>
            <person name="Lalanne C."/>
            <person name="Gautier V."/>
            <person name="Ament-Velasquez S.L."/>
            <person name="Kruys A."/>
            <person name="Hutchinson M.I."/>
            <person name="Powell A.J."/>
            <person name="Barry K."/>
            <person name="Miller A.N."/>
            <person name="Grigoriev I.V."/>
            <person name="Debuchy R."/>
            <person name="Gladieux P."/>
            <person name="Thoren M.H."/>
            <person name="Johannesson H."/>
        </authorList>
    </citation>
    <scope>NUCLEOTIDE SEQUENCE</scope>
    <source>
        <strain evidence="2">CBS 958.72</strain>
    </source>
</reference>
<dbReference type="Proteomes" id="UP001287356">
    <property type="component" value="Unassembled WGS sequence"/>
</dbReference>
<evidence type="ECO:0000256" key="1">
    <source>
        <dbReference type="SAM" id="MobiDB-lite"/>
    </source>
</evidence>
<organism evidence="2 3">
    <name type="scientific">Lasiosphaeria ovina</name>
    <dbReference type="NCBI Taxonomy" id="92902"/>
    <lineage>
        <taxon>Eukaryota</taxon>
        <taxon>Fungi</taxon>
        <taxon>Dikarya</taxon>
        <taxon>Ascomycota</taxon>
        <taxon>Pezizomycotina</taxon>
        <taxon>Sordariomycetes</taxon>
        <taxon>Sordariomycetidae</taxon>
        <taxon>Sordariales</taxon>
        <taxon>Lasiosphaeriaceae</taxon>
        <taxon>Lasiosphaeria</taxon>
    </lineage>
</organism>
<protein>
    <submittedName>
        <fullName evidence="2">Uncharacterized protein</fullName>
    </submittedName>
</protein>
<evidence type="ECO:0000313" key="2">
    <source>
        <dbReference type="EMBL" id="KAK3383763.1"/>
    </source>
</evidence>
<gene>
    <name evidence="2" type="ORF">B0T24DRAFT_61498</name>
</gene>
<keyword evidence="3" id="KW-1185">Reference proteome</keyword>
<feature type="compositionally biased region" description="Acidic residues" evidence="1">
    <location>
        <begin position="232"/>
        <end position="243"/>
    </location>
</feature>
<name>A0AAE0NLK7_9PEZI</name>